<dbReference type="EMBL" id="NHNI01000001">
    <property type="protein sequence ID" value="OZY87410.1"/>
    <property type="molecule type" value="Genomic_DNA"/>
</dbReference>
<keyword evidence="3" id="KW-0732">Signal</keyword>
<accession>A0A266QC87</accession>
<dbReference type="RefSeq" id="WP_094984820.1">
    <property type="nucleotide sequence ID" value="NZ_NHNI01000001.1"/>
</dbReference>
<name>A0A266QC87_9GAMM</name>
<keyword evidence="2" id="KW-0812">Transmembrane</keyword>
<dbReference type="AlphaFoldDB" id="A0A266QC87"/>
<evidence type="ECO:0000313" key="5">
    <source>
        <dbReference type="Proteomes" id="UP000216101"/>
    </source>
</evidence>
<feature type="compositionally biased region" description="Polar residues" evidence="1">
    <location>
        <begin position="325"/>
        <end position="340"/>
    </location>
</feature>
<feature type="transmembrane region" description="Helical" evidence="2">
    <location>
        <begin position="885"/>
        <end position="908"/>
    </location>
</feature>
<feature type="region of interest" description="Disordered" evidence="1">
    <location>
        <begin position="322"/>
        <end position="362"/>
    </location>
</feature>
<organism evidence="4 5">
    <name type="scientific">Cellvibrio mixtus</name>
    <dbReference type="NCBI Taxonomy" id="39650"/>
    <lineage>
        <taxon>Bacteria</taxon>
        <taxon>Pseudomonadati</taxon>
        <taxon>Pseudomonadota</taxon>
        <taxon>Gammaproteobacteria</taxon>
        <taxon>Cellvibrionales</taxon>
        <taxon>Cellvibrionaceae</taxon>
        <taxon>Cellvibrio</taxon>
    </lineage>
</organism>
<sequence>MTFATSLRSLVLLLGFFLPLCAAAQNLPEGATANKDKCLGYELPYKKYSRAQVNRIQADLFQIYQEDPEWKVAASQRGQPLNDSYMGPITWSWMQRFCGHFTLAQAADIVSEFPVRLTAIAGFAQQHPTEVTQLVSREFAVWSVNHHTACTLNTQDILYRGSDAQLLQLLRCYQDSVNPPPTIEPSRTTATKVDPHRLYVLREEDFVALEKPEALVEWVKKLIDKPFADEASAALAINDLLKDQTEEWRNQIREQIIAKLTPQNTYQLTDGILESLFKSGIGDALFVELKAVPQTVYTTEESFKTVIRAAIEKASAAEISATATNPTPSGEGQAPVNSAVDNPANIKSSASQSSASQSNTIQTNTSIQKNQANLLLIVLASKQQSLLLTEESAQSIISTIPHFPPRLIQLLRVLKDIEYPEGELLHYAVQNKLIKGLLICKVDKPNTLDINIDRLSPTEKEELRTELATIFPSSVTESTDLPICNETHYQNIQREYNQSLRGAIEQVYSEPMPEYNALNIQWSGDACGCVPKEIATTAYGIYPYWHTKETPQKFDFSTFSRVAYFGLSVNNNGHLVQINAKNQAQTLVHSHTESNKAFISTARRYGSKVDWIIEKDWSEYSNEAIDSSTAPLEAVLNNLKLNIVTLLATPLTDVESVLRPYLSLGIAAQPTNGDGVTLYFKNFPTSDAAKKIFESFFNNLKQELKVLAEKRDSFHQNKNRIYVNLLIKQDEFTADEGVFTSINIDQLLNTQQLVDRNLSQIEMQDEVQSVVVLMLEEPYYSALDEIYALTSGTSRSLIMPMMIANYADMNKREQRDAMRKGMASDERFKKLAYIHESFGGGAFWPITTWDKPGYEGFNDYVATHFAPGYSESGWNEKLCAYRWQLISIMNIWLIVAIIFVLIVFYIYPQKCKKLPPYIDWLSKPATVVILLLPPIALWDYLLLVDKQFPFFSLPSLLCLSLIGLAVWAGIDSIKELKKVKPNRNLLQYQKAIASPTRTTATPGKGDEIDDTDTSDTSK</sequence>
<feature type="chain" id="PRO_5012740753" evidence="3">
    <location>
        <begin position="25"/>
        <end position="1018"/>
    </location>
</feature>
<protein>
    <submittedName>
        <fullName evidence="4">Uncharacterized protein</fullName>
    </submittedName>
</protein>
<feature type="transmembrane region" description="Helical" evidence="2">
    <location>
        <begin position="950"/>
        <end position="970"/>
    </location>
</feature>
<feature type="compositionally biased region" description="Acidic residues" evidence="1">
    <location>
        <begin position="1007"/>
        <end position="1018"/>
    </location>
</feature>
<keyword evidence="2" id="KW-1133">Transmembrane helix</keyword>
<evidence type="ECO:0000313" key="4">
    <source>
        <dbReference type="EMBL" id="OZY87410.1"/>
    </source>
</evidence>
<feature type="region of interest" description="Disordered" evidence="1">
    <location>
        <begin position="995"/>
        <end position="1018"/>
    </location>
</feature>
<keyword evidence="2" id="KW-0472">Membrane</keyword>
<evidence type="ECO:0000256" key="1">
    <source>
        <dbReference type="SAM" id="MobiDB-lite"/>
    </source>
</evidence>
<feature type="compositionally biased region" description="Low complexity" evidence="1">
    <location>
        <begin position="344"/>
        <end position="362"/>
    </location>
</feature>
<gene>
    <name evidence="4" type="ORF">CBP51_10640</name>
</gene>
<feature type="signal peptide" evidence="3">
    <location>
        <begin position="1"/>
        <end position="24"/>
    </location>
</feature>
<reference evidence="5" key="1">
    <citation type="submission" date="2017-05" db="EMBL/GenBank/DDBJ databases">
        <authorList>
            <person name="Barney B.M."/>
        </authorList>
    </citation>
    <scope>NUCLEOTIDE SEQUENCE [LARGE SCALE GENOMIC DNA]</scope>
    <source>
        <strain evidence="5">PSBB022</strain>
    </source>
</reference>
<dbReference type="Proteomes" id="UP000216101">
    <property type="component" value="Unassembled WGS sequence"/>
</dbReference>
<evidence type="ECO:0000256" key="2">
    <source>
        <dbReference type="SAM" id="Phobius"/>
    </source>
</evidence>
<evidence type="ECO:0000256" key="3">
    <source>
        <dbReference type="SAM" id="SignalP"/>
    </source>
</evidence>
<feature type="transmembrane region" description="Helical" evidence="2">
    <location>
        <begin position="920"/>
        <end position="938"/>
    </location>
</feature>
<comment type="caution">
    <text evidence="4">The sequence shown here is derived from an EMBL/GenBank/DDBJ whole genome shotgun (WGS) entry which is preliminary data.</text>
</comment>
<keyword evidence="5" id="KW-1185">Reference proteome</keyword>
<proteinExistence type="predicted"/>